<protein>
    <submittedName>
        <fullName evidence="5">Cell envelope-related function transcriptional attenuator common domain-containing protein</fullName>
    </submittedName>
</protein>
<dbReference type="Gene3D" id="3.40.630.190">
    <property type="entry name" value="LCP protein"/>
    <property type="match status" value="1"/>
</dbReference>
<dbReference type="AlphaFoldDB" id="A0A1H1CCQ8"/>
<evidence type="ECO:0000256" key="1">
    <source>
        <dbReference type="ARBA" id="ARBA00006068"/>
    </source>
</evidence>
<accession>A0A1H1CCQ8</accession>
<dbReference type="PANTHER" id="PTHR33392">
    <property type="entry name" value="POLYISOPRENYL-TEICHOIC ACID--PEPTIDOGLYCAN TEICHOIC ACID TRANSFERASE TAGU"/>
    <property type="match status" value="1"/>
</dbReference>
<feature type="transmembrane region" description="Helical" evidence="3">
    <location>
        <begin position="117"/>
        <end position="134"/>
    </location>
</feature>
<dbReference type="Pfam" id="PF03816">
    <property type="entry name" value="LytR_cpsA_psr"/>
    <property type="match status" value="1"/>
</dbReference>
<dbReference type="EMBL" id="FNKK01000002">
    <property type="protein sequence ID" value="SDQ61869.1"/>
    <property type="molecule type" value="Genomic_DNA"/>
</dbReference>
<feature type="transmembrane region" description="Helical" evidence="3">
    <location>
        <begin position="43"/>
        <end position="62"/>
    </location>
</feature>
<name>A0A1H1CCQ8_9ACTN</name>
<keyword evidence="6" id="KW-1185">Reference proteome</keyword>
<dbReference type="PANTHER" id="PTHR33392:SF6">
    <property type="entry name" value="POLYISOPRENYL-TEICHOIC ACID--PEPTIDOGLYCAN TEICHOIC ACID TRANSFERASE TAGU"/>
    <property type="match status" value="1"/>
</dbReference>
<keyword evidence="3" id="KW-0472">Membrane</keyword>
<dbReference type="STRING" id="35622.SAMN04489764_1408"/>
<dbReference type="Proteomes" id="UP000217103">
    <property type="component" value="Unassembled WGS sequence"/>
</dbReference>
<feature type="domain" description="Cell envelope-related transcriptional attenuator" evidence="4">
    <location>
        <begin position="186"/>
        <end position="360"/>
    </location>
</feature>
<reference evidence="5 6" key="1">
    <citation type="submission" date="2016-10" db="EMBL/GenBank/DDBJ databases">
        <authorList>
            <person name="de Groot N.N."/>
        </authorList>
    </citation>
    <scope>NUCLEOTIDE SEQUENCE [LARGE SCALE GENOMIC DNA]</scope>
    <source>
        <strain evidence="5 6">DSM 43794</strain>
    </source>
</reference>
<dbReference type="NCBIfam" id="TIGR00350">
    <property type="entry name" value="lytR_cpsA_psr"/>
    <property type="match status" value="1"/>
</dbReference>
<dbReference type="RefSeq" id="WP_165634727.1">
    <property type="nucleotide sequence ID" value="NZ_FNKK01000002.1"/>
</dbReference>
<dbReference type="InterPro" id="IPR004474">
    <property type="entry name" value="LytR_CpsA_psr"/>
</dbReference>
<evidence type="ECO:0000256" key="3">
    <source>
        <dbReference type="SAM" id="Phobius"/>
    </source>
</evidence>
<dbReference type="InterPro" id="IPR050922">
    <property type="entry name" value="LytR/CpsA/Psr_CW_biosynth"/>
</dbReference>
<feature type="transmembrane region" description="Helical" evidence="3">
    <location>
        <begin position="74"/>
        <end position="96"/>
    </location>
</feature>
<evidence type="ECO:0000313" key="6">
    <source>
        <dbReference type="Proteomes" id="UP000217103"/>
    </source>
</evidence>
<evidence type="ECO:0000259" key="4">
    <source>
        <dbReference type="Pfam" id="PF03816"/>
    </source>
</evidence>
<feature type="transmembrane region" description="Helical" evidence="3">
    <location>
        <begin position="12"/>
        <end position="31"/>
    </location>
</feature>
<proteinExistence type="inferred from homology"/>
<keyword evidence="3" id="KW-1133">Transmembrane helix</keyword>
<organism evidence="5 6">
    <name type="scientific">Thermostaphylospora chromogena</name>
    <dbReference type="NCBI Taxonomy" id="35622"/>
    <lineage>
        <taxon>Bacteria</taxon>
        <taxon>Bacillati</taxon>
        <taxon>Actinomycetota</taxon>
        <taxon>Actinomycetes</taxon>
        <taxon>Streptosporangiales</taxon>
        <taxon>Thermomonosporaceae</taxon>
        <taxon>Thermostaphylospora</taxon>
    </lineage>
</organism>
<evidence type="ECO:0000256" key="2">
    <source>
        <dbReference type="SAM" id="MobiDB-lite"/>
    </source>
</evidence>
<sequence length="468" mass="50337">MADGEDREEPRRFGAVAGMALTVGSAAVWGLAHLATGRRRMGWTLLTMQASLVLIGLLAFIVGPNWLLGLVVRAGWLTGLTTVLLGLGVGWAALVIRSHLMVRPIRPGPVARIAGNTLAAALCVAVAAPMAYAARVASLSREVVESVFAQDPPGWPKRPEDPWRNRSRVNILLIGADAAPGRPGVRTDSMTVASIDPRTGRTVLFGLPRNLAHPPMPRGPARERFPFGFTGDGPGSPGILNGVYQYAEDHPETVPEADAGERGPSLLKRTVGRILGLRVDHYVMVDMKGFAAIVDAIGGVTVTVRAPVVYGKYDEGHISPGTQRLSGAAALWFGRSRTGGDDYIRMSRQKCLLNALARQADPITVLHRFDRLAHATKRAVSTDIPQSLLPDLIELADKVQRARIESVQFVPPLIDPAAPDYPMIRRLVRDALVKGSGERRRNRHEPGPQPSFGPSAGPRPVSLDDACH</sequence>
<comment type="similarity">
    <text evidence="1">Belongs to the LytR/CpsA/Psr (LCP) family.</text>
</comment>
<feature type="region of interest" description="Disordered" evidence="2">
    <location>
        <begin position="435"/>
        <end position="468"/>
    </location>
</feature>
<evidence type="ECO:0000313" key="5">
    <source>
        <dbReference type="EMBL" id="SDQ61869.1"/>
    </source>
</evidence>
<gene>
    <name evidence="5" type="ORF">SAMN04489764_1408</name>
</gene>
<keyword evidence="3" id="KW-0812">Transmembrane</keyword>